<comment type="caution">
    <text evidence="1">The sequence shown here is derived from an EMBL/GenBank/DDBJ whole genome shotgun (WGS) entry which is preliminary data.</text>
</comment>
<reference evidence="1" key="2">
    <citation type="submission" date="2023-01" db="EMBL/GenBank/DDBJ databases">
        <title>Draft genome sequence of Portibacter lacus strain NBRC 108769.</title>
        <authorList>
            <person name="Sun Q."/>
            <person name="Mori K."/>
        </authorList>
    </citation>
    <scope>NUCLEOTIDE SEQUENCE</scope>
    <source>
        <strain evidence="1">NBRC 108769</strain>
    </source>
</reference>
<accession>A0AA37SSX7</accession>
<dbReference type="RefSeq" id="WP_235291767.1">
    <property type="nucleotide sequence ID" value="NZ_BSOH01000027.1"/>
</dbReference>
<proteinExistence type="predicted"/>
<gene>
    <name evidence="1" type="ORF">GCM10007940_41530</name>
</gene>
<protein>
    <submittedName>
        <fullName evidence="1">Uncharacterized protein</fullName>
    </submittedName>
</protein>
<name>A0AA37SSX7_9BACT</name>
<evidence type="ECO:0000313" key="2">
    <source>
        <dbReference type="Proteomes" id="UP001156666"/>
    </source>
</evidence>
<reference evidence="1" key="1">
    <citation type="journal article" date="2014" name="Int. J. Syst. Evol. Microbiol.">
        <title>Complete genome sequence of Corynebacterium casei LMG S-19264T (=DSM 44701T), isolated from a smear-ripened cheese.</title>
        <authorList>
            <consortium name="US DOE Joint Genome Institute (JGI-PGF)"/>
            <person name="Walter F."/>
            <person name="Albersmeier A."/>
            <person name="Kalinowski J."/>
            <person name="Ruckert C."/>
        </authorList>
    </citation>
    <scope>NUCLEOTIDE SEQUENCE</scope>
    <source>
        <strain evidence="1">NBRC 108769</strain>
    </source>
</reference>
<dbReference type="AlphaFoldDB" id="A0AA37SSX7"/>
<evidence type="ECO:0000313" key="1">
    <source>
        <dbReference type="EMBL" id="GLR19537.1"/>
    </source>
</evidence>
<organism evidence="1 2">
    <name type="scientific">Portibacter lacus</name>
    <dbReference type="NCBI Taxonomy" id="1099794"/>
    <lineage>
        <taxon>Bacteria</taxon>
        <taxon>Pseudomonadati</taxon>
        <taxon>Bacteroidota</taxon>
        <taxon>Saprospiria</taxon>
        <taxon>Saprospirales</taxon>
        <taxon>Haliscomenobacteraceae</taxon>
        <taxon>Portibacter</taxon>
    </lineage>
</organism>
<dbReference type="Proteomes" id="UP001156666">
    <property type="component" value="Unassembled WGS sequence"/>
</dbReference>
<keyword evidence="2" id="KW-1185">Reference proteome</keyword>
<dbReference type="EMBL" id="BSOH01000027">
    <property type="protein sequence ID" value="GLR19537.1"/>
    <property type="molecule type" value="Genomic_DNA"/>
</dbReference>
<sequence length="69" mass="7999">MTVVRLLIGEVTIVILFNSMLCAQSEQFEIEYLHESHTSSISIDEDAYVWFPNEENNDFYRYSGHAHAS</sequence>